<feature type="DNA-binding region" description="Homeobox" evidence="4">
    <location>
        <begin position="60"/>
        <end position="105"/>
    </location>
</feature>
<comment type="subcellular location">
    <subcellularLocation>
        <location evidence="4">Nucleus</location>
    </subcellularLocation>
</comment>
<evidence type="ECO:0000313" key="8">
    <source>
        <dbReference type="Proteomes" id="UP000288859"/>
    </source>
</evidence>
<sequence>MTVRRPGLPGKIASGTNHDYSASWTGDDTPSAKTTHLGRIGFSNMPAARLPRLVTKVLQRWFAAHLSHPYPTEQDKEMLREQTNLSARQISNWFANARRRHPAGSIDKHVMSSAGSMSVPNLASTAKWRNMNPMDRWRNSPPDQEPAPLDAIAVAD</sequence>
<dbReference type="InterPro" id="IPR009057">
    <property type="entry name" value="Homeodomain-like_sf"/>
</dbReference>
<keyword evidence="1 4" id="KW-0238">DNA-binding</keyword>
<feature type="compositionally biased region" description="Polar residues" evidence="5">
    <location>
        <begin position="14"/>
        <end position="26"/>
    </location>
</feature>
<dbReference type="Pfam" id="PF05920">
    <property type="entry name" value="Homeobox_KN"/>
    <property type="match status" value="1"/>
</dbReference>
<evidence type="ECO:0000259" key="6">
    <source>
        <dbReference type="PROSITE" id="PS50071"/>
    </source>
</evidence>
<dbReference type="AlphaFoldDB" id="A0A438MYX4"/>
<dbReference type="PROSITE" id="PS50071">
    <property type="entry name" value="HOMEOBOX_2"/>
    <property type="match status" value="1"/>
</dbReference>
<feature type="region of interest" description="Disordered" evidence="5">
    <location>
        <begin position="132"/>
        <end position="156"/>
    </location>
</feature>
<evidence type="ECO:0000256" key="1">
    <source>
        <dbReference type="ARBA" id="ARBA00023125"/>
    </source>
</evidence>
<dbReference type="GO" id="GO:0003677">
    <property type="term" value="F:DNA binding"/>
    <property type="evidence" value="ECO:0007669"/>
    <property type="project" value="UniProtKB-UniRule"/>
</dbReference>
<dbReference type="InterPro" id="IPR001356">
    <property type="entry name" value="HD"/>
</dbReference>
<dbReference type="OrthoDB" id="10056939at2759"/>
<comment type="caution">
    <text evidence="7">The sequence shown here is derived from an EMBL/GenBank/DDBJ whole genome shotgun (WGS) entry which is preliminary data.</text>
</comment>
<reference evidence="7 8" key="1">
    <citation type="submission" date="2017-03" db="EMBL/GenBank/DDBJ databases">
        <title>Genomes of endolithic fungi from Antarctica.</title>
        <authorList>
            <person name="Coleine C."/>
            <person name="Masonjones S."/>
            <person name="Stajich J.E."/>
        </authorList>
    </citation>
    <scope>NUCLEOTIDE SEQUENCE [LARGE SCALE GENOMIC DNA]</scope>
    <source>
        <strain evidence="7 8">CCFEE 6314</strain>
    </source>
</reference>
<dbReference type="CDD" id="cd00086">
    <property type="entry name" value="homeodomain"/>
    <property type="match status" value="1"/>
</dbReference>
<feature type="region of interest" description="Disordered" evidence="5">
    <location>
        <begin position="1"/>
        <end position="26"/>
    </location>
</feature>
<organism evidence="7 8">
    <name type="scientific">Exophiala mesophila</name>
    <name type="common">Black yeast-like fungus</name>
    <dbReference type="NCBI Taxonomy" id="212818"/>
    <lineage>
        <taxon>Eukaryota</taxon>
        <taxon>Fungi</taxon>
        <taxon>Dikarya</taxon>
        <taxon>Ascomycota</taxon>
        <taxon>Pezizomycotina</taxon>
        <taxon>Eurotiomycetes</taxon>
        <taxon>Chaetothyriomycetidae</taxon>
        <taxon>Chaetothyriales</taxon>
        <taxon>Herpotrichiellaceae</taxon>
        <taxon>Exophiala</taxon>
    </lineage>
</organism>
<keyword evidence="3 4" id="KW-0539">Nucleus</keyword>
<evidence type="ECO:0000313" key="7">
    <source>
        <dbReference type="EMBL" id="RVX68937.1"/>
    </source>
</evidence>
<dbReference type="GO" id="GO:0006355">
    <property type="term" value="P:regulation of DNA-templated transcription"/>
    <property type="evidence" value="ECO:0007669"/>
    <property type="project" value="InterPro"/>
</dbReference>
<dbReference type="InterPro" id="IPR008422">
    <property type="entry name" value="KN_HD"/>
</dbReference>
<accession>A0A438MYX4</accession>
<dbReference type="EMBL" id="NAJM01000033">
    <property type="protein sequence ID" value="RVX68937.1"/>
    <property type="molecule type" value="Genomic_DNA"/>
</dbReference>
<name>A0A438MYX4_EXOME</name>
<gene>
    <name evidence="7" type="ORF">B0A52_08004</name>
</gene>
<dbReference type="GO" id="GO:0005634">
    <property type="term" value="C:nucleus"/>
    <property type="evidence" value="ECO:0007669"/>
    <property type="project" value="UniProtKB-SubCell"/>
</dbReference>
<dbReference type="SMART" id="SM00389">
    <property type="entry name" value="HOX"/>
    <property type="match status" value="1"/>
</dbReference>
<dbReference type="VEuPathDB" id="FungiDB:PV10_01338"/>
<dbReference type="Gene3D" id="1.10.10.60">
    <property type="entry name" value="Homeodomain-like"/>
    <property type="match status" value="1"/>
</dbReference>
<keyword evidence="2 4" id="KW-0371">Homeobox</keyword>
<evidence type="ECO:0000256" key="3">
    <source>
        <dbReference type="ARBA" id="ARBA00023242"/>
    </source>
</evidence>
<dbReference type="InterPro" id="IPR050224">
    <property type="entry name" value="TALE_homeobox"/>
</dbReference>
<feature type="domain" description="Homeobox" evidence="6">
    <location>
        <begin position="58"/>
        <end position="104"/>
    </location>
</feature>
<proteinExistence type="predicted"/>
<dbReference type="PANTHER" id="PTHR11850">
    <property type="entry name" value="HOMEOBOX PROTEIN TRANSCRIPTION FACTORS"/>
    <property type="match status" value="1"/>
</dbReference>
<protein>
    <recommendedName>
        <fullName evidence="6">Homeobox domain-containing protein</fullName>
    </recommendedName>
</protein>
<evidence type="ECO:0000256" key="5">
    <source>
        <dbReference type="SAM" id="MobiDB-lite"/>
    </source>
</evidence>
<dbReference type="SUPFAM" id="SSF46689">
    <property type="entry name" value="Homeodomain-like"/>
    <property type="match status" value="1"/>
</dbReference>
<evidence type="ECO:0000256" key="2">
    <source>
        <dbReference type="ARBA" id="ARBA00023155"/>
    </source>
</evidence>
<evidence type="ECO:0000256" key="4">
    <source>
        <dbReference type="PROSITE-ProRule" id="PRU00108"/>
    </source>
</evidence>
<dbReference type="Proteomes" id="UP000288859">
    <property type="component" value="Unassembled WGS sequence"/>
</dbReference>